<keyword evidence="4" id="KW-0539">Nucleus</keyword>
<feature type="compositionally biased region" description="Basic residues" evidence="5">
    <location>
        <begin position="145"/>
        <end position="156"/>
    </location>
</feature>
<evidence type="ECO:0000256" key="5">
    <source>
        <dbReference type="SAM" id="MobiDB-lite"/>
    </source>
</evidence>
<name>A0A438FAZ9_VITVI</name>
<sequence>MCLAEVSLFEPLGPRELTGAVDLINHYKLVAHHEFFCKRSLPLSISDTHYLHNVVGDTEIRKGDGMQLDQLIQNTSYSRDTNVRIQPFDLDVLREAFQLRETAPIDLPPAEKGIPTIAGKSKSESKDKERKHKKHKDRDKEKDKEHKKHKHRHNRSKEKDKEKKDRSGQHDSAADHSKKHHEKKRKHDGEEDVNDIQRHKKKSMKLYLLPYHVRYDPKKLQHDTPPLHLLLLPSMETYTDPDFTFCLIMLVWNHTSMLPDKHLETGDKKVVPEPDSFPRTWMRYSLDRQWNASKEPPVPPPGCQQSNEKRPQKGTSLGPHAVPSWHMCWTRIVSEVKVVEKVNSPVEEYLDA</sequence>
<keyword evidence="3" id="KW-0804">Transcription</keyword>
<dbReference type="OrthoDB" id="1920814at2759"/>
<feature type="region of interest" description="Disordered" evidence="5">
    <location>
        <begin position="292"/>
        <end position="319"/>
    </location>
</feature>
<dbReference type="GO" id="GO:0006357">
    <property type="term" value="P:regulation of transcription by RNA polymerase II"/>
    <property type="evidence" value="ECO:0007669"/>
    <property type="project" value="InterPro"/>
</dbReference>
<feature type="region of interest" description="Disordered" evidence="5">
    <location>
        <begin position="104"/>
        <end position="198"/>
    </location>
</feature>
<dbReference type="InterPro" id="IPR019403">
    <property type="entry name" value="Mediator_Med19_met"/>
</dbReference>
<evidence type="ECO:0000256" key="4">
    <source>
        <dbReference type="ARBA" id="ARBA00023242"/>
    </source>
</evidence>
<comment type="caution">
    <text evidence="6">The sequence shown here is derived from an EMBL/GenBank/DDBJ whole genome shotgun (WGS) entry which is preliminary data.</text>
</comment>
<keyword evidence="2" id="KW-0805">Transcription regulation</keyword>
<dbReference type="AlphaFoldDB" id="A0A438FAZ9"/>
<proteinExistence type="predicted"/>
<evidence type="ECO:0000256" key="3">
    <source>
        <dbReference type="ARBA" id="ARBA00023163"/>
    </source>
</evidence>
<feature type="compositionally biased region" description="Basic and acidic residues" evidence="5">
    <location>
        <begin position="157"/>
        <end position="176"/>
    </location>
</feature>
<feature type="compositionally biased region" description="Basic residues" evidence="5">
    <location>
        <begin position="177"/>
        <end position="186"/>
    </location>
</feature>
<dbReference type="EMBL" id="QGNW01001066">
    <property type="protein sequence ID" value="RVW57153.1"/>
    <property type="molecule type" value="Genomic_DNA"/>
</dbReference>
<evidence type="ECO:0000313" key="7">
    <source>
        <dbReference type="Proteomes" id="UP000288805"/>
    </source>
</evidence>
<evidence type="ECO:0000256" key="1">
    <source>
        <dbReference type="ARBA" id="ARBA00004123"/>
    </source>
</evidence>
<dbReference type="GO" id="GO:0016592">
    <property type="term" value="C:mediator complex"/>
    <property type="evidence" value="ECO:0007669"/>
    <property type="project" value="InterPro"/>
</dbReference>
<dbReference type="PANTHER" id="PTHR22536">
    <property type="entry name" value="LUNG CANCER METASTASIS-RELATED LCMR1 PROTEIN"/>
    <property type="match status" value="1"/>
</dbReference>
<protein>
    <submittedName>
        <fullName evidence="6">Mediator of RNA polymerase II transcription subunit 19a</fullName>
    </submittedName>
</protein>
<reference evidence="6 7" key="1">
    <citation type="journal article" date="2018" name="PLoS Genet.">
        <title>Population sequencing reveals clonal diversity and ancestral inbreeding in the grapevine cultivar Chardonnay.</title>
        <authorList>
            <person name="Roach M.J."/>
            <person name="Johnson D.L."/>
            <person name="Bohlmann J."/>
            <person name="van Vuuren H.J."/>
            <person name="Jones S.J."/>
            <person name="Pretorius I.S."/>
            <person name="Schmidt S.A."/>
            <person name="Borneman A.R."/>
        </authorList>
    </citation>
    <scope>NUCLEOTIDE SEQUENCE [LARGE SCALE GENOMIC DNA]</scope>
    <source>
        <strain evidence="7">cv. Chardonnay</strain>
        <tissue evidence="6">Leaf</tissue>
    </source>
</reference>
<evidence type="ECO:0000313" key="6">
    <source>
        <dbReference type="EMBL" id="RVW57153.1"/>
    </source>
</evidence>
<dbReference type="Proteomes" id="UP000288805">
    <property type="component" value="Unassembled WGS sequence"/>
</dbReference>
<organism evidence="6 7">
    <name type="scientific">Vitis vinifera</name>
    <name type="common">Grape</name>
    <dbReference type="NCBI Taxonomy" id="29760"/>
    <lineage>
        <taxon>Eukaryota</taxon>
        <taxon>Viridiplantae</taxon>
        <taxon>Streptophyta</taxon>
        <taxon>Embryophyta</taxon>
        <taxon>Tracheophyta</taxon>
        <taxon>Spermatophyta</taxon>
        <taxon>Magnoliopsida</taxon>
        <taxon>eudicotyledons</taxon>
        <taxon>Gunneridae</taxon>
        <taxon>Pentapetalae</taxon>
        <taxon>rosids</taxon>
        <taxon>Vitales</taxon>
        <taxon>Vitaceae</taxon>
        <taxon>Viteae</taxon>
        <taxon>Vitis</taxon>
    </lineage>
</organism>
<accession>A0A438FAZ9</accession>
<gene>
    <name evidence="6" type="primary">MED19A_0</name>
    <name evidence="6" type="ORF">CK203_091698</name>
</gene>
<dbReference type="PANTHER" id="PTHR22536:SF1">
    <property type="entry name" value="MEDIATOR OF RNA POLYMERASE II TRANSCRIPTION SUBUNIT 19"/>
    <property type="match status" value="1"/>
</dbReference>
<evidence type="ECO:0000256" key="2">
    <source>
        <dbReference type="ARBA" id="ARBA00023015"/>
    </source>
</evidence>
<dbReference type="GO" id="GO:0003712">
    <property type="term" value="F:transcription coregulator activity"/>
    <property type="evidence" value="ECO:0007669"/>
    <property type="project" value="InterPro"/>
</dbReference>
<comment type="subcellular location">
    <subcellularLocation>
        <location evidence="1">Nucleus</location>
    </subcellularLocation>
</comment>